<dbReference type="AlphaFoldDB" id="A0A0W8E840"/>
<organism evidence="1">
    <name type="scientific">hydrocarbon metagenome</name>
    <dbReference type="NCBI Taxonomy" id="938273"/>
    <lineage>
        <taxon>unclassified sequences</taxon>
        <taxon>metagenomes</taxon>
        <taxon>ecological metagenomes</taxon>
    </lineage>
</organism>
<evidence type="ECO:0000313" key="1">
    <source>
        <dbReference type="EMBL" id="KUG04798.1"/>
    </source>
</evidence>
<accession>A0A0W8E840</accession>
<name>A0A0W8E840_9ZZZZ</name>
<gene>
    <name evidence="1" type="ORF">ASZ90_017779</name>
</gene>
<proteinExistence type="predicted"/>
<comment type="caution">
    <text evidence="1">The sequence shown here is derived from an EMBL/GenBank/DDBJ whole genome shotgun (WGS) entry which is preliminary data.</text>
</comment>
<reference evidence="1" key="1">
    <citation type="journal article" date="2015" name="Proc. Natl. Acad. Sci. U.S.A.">
        <title>Networks of energetic and metabolic interactions define dynamics in microbial communities.</title>
        <authorList>
            <person name="Embree M."/>
            <person name="Liu J.K."/>
            <person name="Al-Bassam M.M."/>
            <person name="Zengler K."/>
        </authorList>
    </citation>
    <scope>NUCLEOTIDE SEQUENCE</scope>
</reference>
<sequence length="40" mass="4680">MTMPKAEDKPLPDDKDALLSEIESLKRQIRKLKLEKDILE</sequence>
<evidence type="ECO:0008006" key="2">
    <source>
        <dbReference type="Google" id="ProtNLM"/>
    </source>
</evidence>
<dbReference type="EMBL" id="LNQE01001839">
    <property type="protein sequence ID" value="KUG04798.1"/>
    <property type="molecule type" value="Genomic_DNA"/>
</dbReference>
<protein>
    <recommendedName>
        <fullName evidence="2">Mobile element protein</fullName>
    </recommendedName>
</protein>